<dbReference type="eggNOG" id="ENOG5030UZ6">
    <property type="taxonomic scope" value="Bacteria"/>
</dbReference>
<evidence type="ECO:0000313" key="3">
    <source>
        <dbReference type="Proteomes" id="UP000004067"/>
    </source>
</evidence>
<reference evidence="2 3" key="1">
    <citation type="submission" date="2011-04" db="EMBL/GenBank/DDBJ databases">
        <authorList>
            <person name="Muzny D."/>
            <person name="Qin X."/>
            <person name="Deng J."/>
            <person name="Jiang H."/>
            <person name="Liu Y."/>
            <person name="Qu J."/>
            <person name="Song X.-Z."/>
            <person name="Zhang L."/>
            <person name="Thornton R."/>
            <person name="Coyle M."/>
            <person name="Francisco L."/>
            <person name="Jackson L."/>
            <person name="Javaid M."/>
            <person name="Korchina V."/>
            <person name="Kovar C."/>
            <person name="Mata R."/>
            <person name="Mathew T."/>
            <person name="Ngo R."/>
            <person name="Nguyen L."/>
            <person name="Nguyen N."/>
            <person name="Okwuonu G."/>
            <person name="Ongeri F."/>
            <person name="Pham C."/>
            <person name="Simmons D."/>
            <person name="Wilczek-Boney K."/>
            <person name="Hale W."/>
            <person name="Jakkamsetti A."/>
            <person name="Pham P."/>
            <person name="Ruth R."/>
            <person name="San Lucas F."/>
            <person name="Warren J."/>
            <person name="Zhang J."/>
            <person name="Zhao Z."/>
            <person name="Zhou C."/>
            <person name="Zhu D."/>
            <person name="Lee S."/>
            <person name="Bess C."/>
            <person name="Blankenburg K."/>
            <person name="Forbes L."/>
            <person name="Fu Q."/>
            <person name="Gubbala S."/>
            <person name="Hirani K."/>
            <person name="Jayaseelan J.C."/>
            <person name="Lara F."/>
            <person name="Munidasa M."/>
            <person name="Palculict T."/>
            <person name="Patil S."/>
            <person name="Pu L.-L."/>
            <person name="Saada N."/>
            <person name="Tang L."/>
            <person name="Weissenberger G."/>
            <person name="Zhu Y."/>
            <person name="Hemphill L."/>
            <person name="Shang Y."/>
            <person name="Youmans B."/>
            <person name="Ayvaz T."/>
            <person name="Ross M."/>
            <person name="Santibanez J."/>
            <person name="Aqrawi P."/>
            <person name="Gross S."/>
            <person name="Joshi V."/>
            <person name="Fowler G."/>
            <person name="Nazareth L."/>
            <person name="Reid J."/>
            <person name="Worley K."/>
            <person name="Petrosino J."/>
            <person name="Highlander S."/>
            <person name="Gibbs R."/>
        </authorList>
    </citation>
    <scope>NUCLEOTIDE SEQUENCE [LARGE SCALE GENOMIC DNA]</scope>
    <source>
        <strain evidence="2 3">DSM 2778</strain>
    </source>
</reference>
<name>F5RN97_9FIRM</name>
<dbReference type="CDD" id="cd22310">
    <property type="entry name" value="BcnI-like"/>
    <property type="match status" value="1"/>
</dbReference>
<keyword evidence="3" id="KW-1185">Reference proteome</keyword>
<dbReference type="Pfam" id="PF15515">
    <property type="entry name" value="MvaI_BcnI"/>
    <property type="match status" value="1"/>
</dbReference>
<gene>
    <name evidence="2" type="ORF">HMPREF9081_1733</name>
</gene>
<accession>F5RN97</accession>
<dbReference type="OrthoDB" id="9204522at2"/>
<organism evidence="2 3">
    <name type="scientific">Centipeda periodontii DSM 2778</name>
    <dbReference type="NCBI Taxonomy" id="888060"/>
    <lineage>
        <taxon>Bacteria</taxon>
        <taxon>Bacillati</taxon>
        <taxon>Bacillota</taxon>
        <taxon>Negativicutes</taxon>
        <taxon>Selenomonadales</taxon>
        <taxon>Selenomonadaceae</taxon>
        <taxon>Centipeda</taxon>
    </lineage>
</organism>
<dbReference type="Proteomes" id="UP000004067">
    <property type="component" value="Unassembled WGS sequence"/>
</dbReference>
<dbReference type="InterPro" id="IPR043005">
    <property type="entry name" value="MvaI_BcnI_rec"/>
</dbReference>
<feature type="domain" description="MvaI/BcnI restriction endonuclease" evidence="1">
    <location>
        <begin position="21"/>
        <end position="251"/>
    </location>
</feature>
<dbReference type="InterPro" id="IPR029127">
    <property type="entry name" value="MvaI_BcnI"/>
</dbReference>
<dbReference type="AlphaFoldDB" id="F5RN97"/>
<dbReference type="HOGENOM" id="CLU_1141953_0_0_9"/>
<dbReference type="RefSeq" id="WP_006306723.1">
    <property type="nucleotide sequence ID" value="NZ_GL892076.1"/>
</dbReference>
<comment type="caution">
    <text evidence="2">The sequence shown here is derived from an EMBL/GenBank/DDBJ whole genome shotgun (WGS) entry which is preliminary data.</text>
</comment>
<evidence type="ECO:0000259" key="1">
    <source>
        <dbReference type="Pfam" id="PF15515"/>
    </source>
</evidence>
<dbReference type="STRING" id="888060.HMPREF9081_1733"/>
<dbReference type="Gene3D" id="3.40.210.20">
    <property type="entry name" value="MvaI/BcnI restriction endonuclease, catalytic domain"/>
    <property type="match status" value="1"/>
</dbReference>
<sequence>MADRKIFVTGDLTSDDKFKEAIEQVEKKGFIPSHRAGDTGVGKTLEDELGVVENSVQAADLGEVELKATRRDSNSKLTLFTKAPKKRGVNSRVLRSRYGYQTDESRALNPNINILHTQVNGRDFNTLDGEPFLKLTAQDDRLYLEHAKDGILEDVYWEQEQLKKAFDKKYPSQKLYHVQAEVKKEDDGSESFHYSEAYSLGDFNAERMIEGLKSGELDVDIRLGVYASGARKGKPHDNGTAIRVSSKKLDECFDEKKKLL</sequence>
<protein>
    <recommendedName>
        <fullName evidence="1">MvaI/BcnI restriction endonuclease domain-containing protein</fullName>
    </recommendedName>
</protein>
<dbReference type="EMBL" id="AFHQ01000038">
    <property type="protein sequence ID" value="EGK59229.1"/>
    <property type="molecule type" value="Genomic_DNA"/>
</dbReference>
<dbReference type="Gene3D" id="3.30.70.3570">
    <property type="entry name" value="MvaI/BcnI restriction endonuclease, recognition domain"/>
    <property type="match status" value="1"/>
</dbReference>
<proteinExistence type="predicted"/>
<evidence type="ECO:0000313" key="2">
    <source>
        <dbReference type="EMBL" id="EGK59229.1"/>
    </source>
</evidence>
<dbReference type="InterPro" id="IPR043004">
    <property type="entry name" value="MvaI_BcnI_cat"/>
</dbReference>